<proteinExistence type="predicted"/>
<dbReference type="InterPro" id="IPR007168">
    <property type="entry name" value="Phageshock_PspC_N"/>
</dbReference>
<dbReference type="KEGG" id="tra:Trad_0291"/>
<organism evidence="8 9">
    <name type="scientific">Truepera radiovictrix (strain DSM 17093 / CIP 108686 / LMG 22925 / RQ-24)</name>
    <dbReference type="NCBI Taxonomy" id="649638"/>
    <lineage>
        <taxon>Bacteria</taxon>
        <taxon>Thermotogati</taxon>
        <taxon>Deinococcota</taxon>
        <taxon>Deinococci</taxon>
        <taxon>Trueperales</taxon>
        <taxon>Trueperaceae</taxon>
        <taxon>Truepera</taxon>
    </lineage>
</organism>
<keyword evidence="3 6" id="KW-0812">Transmembrane</keyword>
<keyword evidence="9" id="KW-1185">Reference proteome</keyword>
<gene>
    <name evidence="8" type="ordered locus">Trad_0291</name>
</gene>
<evidence type="ECO:0000256" key="5">
    <source>
        <dbReference type="ARBA" id="ARBA00023136"/>
    </source>
</evidence>
<keyword evidence="4 6" id="KW-1133">Transmembrane helix</keyword>
<evidence type="ECO:0000313" key="9">
    <source>
        <dbReference type="Proteomes" id="UP000000379"/>
    </source>
</evidence>
<sequence>MSQEKRLTRSQRDKKIGGVCAGLAEYLGIDATIIRLIFVVLLFTGGPGLILYLALWLILPQGPSYS</sequence>
<dbReference type="OrthoDB" id="7359894at2"/>
<keyword evidence="2" id="KW-1003">Cell membrane</keyword>
<dbReference type="eggNOG" id="COG1983">
    <property type="taxonomic scope" value="Bacteria"/>
</dbReference>
<evidence type="ECO:0000313" key="8">
    <source>
        <dbReference type="EMBL" id="ADI13431.1"/>
    </source>
</evidence>
<dbReference type="PANTHER" id="PTHR33885">
    <property type="entry name" value="PHAGE SHOCK PROTEIN C"/>
    <property type="match status" value="1"/>
</dbReference>
<dbReference type="HOGENOM" id="CLU_143433_5_0_0"/>
<dbReference type="EMBL" id="CP002049">
    <property type="protein sequence ID" value="ADI13431.1"/>
    <property type="molecule type" value="Genomic_DNA"/>
</dbReference>
<dbReference type="Pfam" id="PF04024">
    <property type="entry name" value="PspC"/>
    <property type="match status" value="1"/>
</dbReference>
<keyword evidence="5 6" id="KW-0472">Membrane</keyword>
<dbReference type="Proteomes" id="UP000000379">
    <property type="component" value="Chromosome"/>
</dbReference>
<evidence type="ECO:0000259" key="7">
    <source>
        <dbReference type="Pfam" id="PF04024"/>
    </source>
</evidence>
<dbReference type="AlphaFoldDB" id="D7CR31"/>
<comment type="subcellular location">
    <subcellularLocation>
        <location evidence="1">Cell membrane</location>
        <topology evidence="1">Single-pass membrane protein</topology>
    </subcellularLocation>
</comment>
<dbReference type="STRING" id="649638.Trad_0291"/>
<reference evidence="9" key="1">
    <citation type="submission" date="2010-05" db="EMBL/GenBank/DDBJ databases">
        <title>The complete genome of Truepera radiovictris DSM 17093.</title>
        <authorList>
            <consortium name="US DOE Joint Genome Institute (JGI-PGF)"/>
            <person name="Lucas S."/>
            <person name="Copeland A."/>
            <person name="Lapidus A."/>
            <person name="Glavina del Rio T."/>
            <person name="Dalin E."/>
            <person name="Tice H."/>
            <person name="Bruce D."/>
            <person name="Goodwin L."/>
            <person name="Pitluck S."/>
            <person name="Kyrpides N."/>
            <person name="Mavromatis K."/>
            <person name="Ovchinnikova G."/>
            <person name="Munk A.C."/>
            <person name="Detter J.C."/>
            <person name="Han C."/>
            <person name="Tapia R."/>
            <person name="Land M."/>
            <person name="Hauser L."/>
            <person name="Markowitz V."/>
            <person name="Cheng J.-F."/>
            <person name="Hugenholtz P."/>
            <person name="Woyke T."/>
            <person name="Wu D."/>
            <person name="Tindall B."/>
            <person name="Pomrenke H.G."/>
            <person name="Brambilla E."/>
            <person name="Klenk H.-P."/>
            <person name="Eisen J.A."/>
        </authorList>
    </citation>
    <scope>NUCLEOTIDE SEQUENCE [LARGE SCALE GENOMIC DNA]</scope>
    <source>
        <strain evidence="9">DSM 17093 / CIP 108686 / LMG 22925 / RQ-24</strain>
    </source>
</reference>
<dbReference type="GO" id="GO:0005886">
    <property type="term" value="C:plasma membrane"/>
    <property type="evidence" value="ECO:0007669"/>
    <property type="project" value="UniProtKB-SubCell"/>
</dbReference>
<evidence type="ECO:0000256" key="4">
    <source>
        <dbReference type="ARBA" id="ARBA00022989"/>
    </source>
</evidence>
<accession>D7CR31</accession>
<evidence type="ECO:0000256" key="6">
    <source>
        <dbReference type="SAM" id="Phobius"/>
    </source>
</evidence>
<evidence type="ECO:0000256" key="2">
    <source>
        <dbReference type="ARBA" id="ARBA00022475"/>
    </source>
</evidence>
<dbReference type="InterPro" id="IPR052027">
    <property type="entry name" value="PspC"/>
</dbReference>
<dbReference type="PANTHER" id="PTHR33885:SF3">
    <property type="entry name" value="PHAGE SHOCK PROTEIN C"/>
    <property type="match status" value="1"/>
</dbReference>
<dbReference type="RefSeq" id="WP_013176811.1">
    <property type="nucleotide sequence ID" value="NC_014221.1"/>
</dbReference>
<evidence type="ECO:0000256" key="3">
    <source>
        <dbReference type="ARBA" id="ARBA00022692"/>
    </source>
</evidence>
<reference evidence="8 9" key="2">
    <citation type="journal article" date="2011" name="Stand. Genomic Sci.">
        <title>Complete genome sequence of Truepera radiovictrix type strain (RQ-24).</title>
        <authorList>
            <person name="Ivanova N."/>
            <person name="Rohde C."/>
            <person name="Munk C."/>
            <person name="Nolan M."/>
            <person name="Lucas S."/>
            <person name="Del Rio T.G."/>
            <person name="Tice H."/>
            <person name="Deshpande S."/>
            <person name="Cheng J.F."/>
            <person name="Tapia R."/>
            <person name="Han C."/>
            <person name="Goodwin L."/>
            <person name="Pitluck S."/>
            <person name="Liolios K."/>
            <person name="Mavromatis K."/>
            <person name="Mikhailova N."/>
            <person name="Pati A."/>
            <person name="Chen A."/>
            <person name="Palaniappan K."/>
            <person name="Land M."/>
            <person name="Hauser L."/>
            <person name="Chang Y.J."/>
            <person name="Jeffries C.D."/>
            <person name="Brambilla E."/>
            <person name="Rohde M."/>
            <person name="Goker M."/>
            <person name="Tindall B.J."/>
            <person name="Woyke T."/>
            <person name="Bristow J."/>
            <person name="Eisen J.A."/>
            <person name="Markowitz V."/>
            <person name="Hugenholtz P."/>
            <person name="Kyrpides N.C."/>
            <person name="Klenk H.P."/>
            <person name="Lapidus A."/>
        </authorList>
    </citation>
    <scope>NUCLEOTIDE SEQUENCE [LARGE SCALE GENOMIC DNA]</scope>
    <source>
        <strain evidence="9">DSM 17093 / CIP 108686 / LMG 22925 / RQ-24</strain>
    </source>
</reference>
<evidence type="ECO:0000256" key="1">
    <source>
        <dbReference type="ARBA" id="ARBA00004162"/>
    </source>
</evidence>
<feature type="transmembrane region" description="Helical" evidence="6">
    <location>
        <begin position="36"/>
        <end position="59"/>
    </location>
</feature>
<protein>
    <submittedName>
        <fullName evidence="8">Phage shock protein C, PspC</fullName>
    </submittedName>
</protein>
<feature type="domain" description="Phage shock protein PspC N-terminal" evidence="7">
    <location>
        <begin position="5"/>
        <end position="61"/>
    </location>
</feature>
<name>D7CR31_TRURR</name>